<evidence type="ECO:0000313" key="2">
    <source>
        <dbReference type="EMBL" id="RGU58988.1"/>
    </source>
</evidence>
<accession>A0A3D1UGW2</accession>
<dbReference type="Proteomes" id="UP000283426">
    <property type="component" value="Unassembled WGS sequence"/>
</dbReference>
<dbReference type="EMBL" id="QRYC01000001">
    <property type="protein sequence ID" value="RGU58988.1"/>
    <property type="molecule type" value="Genomic_DNA"/>
</dbReference>
<dbReference type="AlphaFoldDB" id="A0A3D1UGW2"/>
<proteinExistence type="predicted"/>
<feature type="chain" id="PRO_5036078618" evidence="1">
    <location>
        <begin position="26"/>
        <end position="232"/>
    </location>
</feature>
<name>A0A3D1UGW2_9BACT</name>
<organism evidence="2 5">
    <name type="scientific">Odoribacter splanchnicus</name>
    <dbReference type="NCBI Taxonomy" id="28118"/>
    <lineage>
        <taxon>Bacteria</taxon>
        <taxon>Pseudomonadati</taxon>
        <taxon>Bacteroidota</taxon>
        <taxon>Bacteroidia</taxon>
        <taxon>Bacteroidales</taxon>
        <taxon>Odoribacteraceae</taxon>
        <taxon>Odoribacter</taxon>
    </lineage>
</organism>
<evidence type="ECO:0000313" key="5">
    <source>
        <dbReference type="Proteomes" id="UP000284243"/>
    </source>
</evidence>
<dbReference type="EMBL" id="QRYW01000013">
    <property type="protein sequence ID" value="RGV27508.1"/>
    <property type="molecule type" value="Genomic_DNA"/>
</dbReference>
<dbReference type="Proteomes" id="UP000284243">
    <property type="component" value="Unassembled WGS sequence"/>
</dbReference>
<reference evidence="4 5" key="1">
    <citation type="submission" date="2018-08" db="EMBL/GenBank/DDBJ databases">
        <title>A genome reference for cultivated species of the human gut microbiota.</title>
        <authorList>
            <person name="Zou Y."/>
            <person name="Xue W."/>
            <person name="Luo G."/>
        </authorList>
    </citation>
    <scope>NUCLEOTIDE SEQUENCE [LARGE SCALE GENOMIC DNA]</scope>
    <source>
        <strain evidence="3 4">AF14-6AC</strain>
        <strain evidence="2 5">AF16-14</strain>
    </source>
</reference>
<dbReference type="RefSeq" id="WP_013610989.1">
    <property type="nucleotide sequence ID" value="NZ_JABWDG010000015.1"/>
</dbReference>
<evidence type="ECO:0000313" key="3">
    <source>
        <dbReference type="EMBL" id="RGV27508.1"/>
    </source>
</evidence>
<dbReference type="PROSITE" id="PS51257">
    <property type="entry name" value="PROKAR_LIPOPROTEIN"/>
    <property type="match status" value="1"/>
</dbReference>
<comment type="caution">
    <text evidence="2">The sequence shown here is derived from an EMBL/GenBank/DDBJ whole genome shotgun (WGS) entry which is preliminary data.</text>
</comment>
<keyword evidence="1" id="KW-0732">Signal</keyword>
<feature type="signal peptide" evidence="1">
    <location>
        <begin position="1"/>
        <end position="25"/>
    </location>
</feature>
<evidence type="ECO:0000256" key="1">
    <source>
        <dbReference type="SAM" id="SignalP"/>
    </source>
</evidence>
<sequence>MRTLGKLKLIAVSAALVLGMSSCLKNDKKFAIYASPAYILQEGNRYQLQIQVQGNEQIKSASASLNGKNYSFSAVEGSQNFLMQINAYSAPTLDTIKEGLCTVTAFNAEGNSAVSQLQFYGTDKKIGNVTLTKFSYSGADGKVTAEWNKVENAEAYYLLYRIKSSSMMFGDNMWLPYVQLSVTDKENPSATTNIPFTKDGEYEIAIGATYKTALRVSDRTLRVTGGKDASIN</sequence>
<gene>
    <name evidence="3" type="ORF">DWW24_07395</name>
    <name evidence="2" type="ORF">DWW57_00895</name>
</gene>
<evidence type="ECO:0000313" key="4">
    <source>
        <dbReference type="Proteomes" id="UP000283426"/>
    </source>
</evidence>
<dbReference type="GeneID" id="61273906"/>
<protein>
    <submittedName>
        <fullName evidence="2">Uncharacterized protein</fullName>
    </submittedName>
</protein>